<dbReference type="HOGENOM" id="CLU_114601_5_2_5"/>
<keyword evidence="2" id="KW-1185">Reference proteome</keyword>
<evidence type="ECO:0000313" key="2">
    <source>
        <dbReference type="Proteomes" id="UP000007058"/>
    </source>
</evidence>
<dbReference type="RefSeq" id="WP_011385302.1">
    <property type="nucleotide sequence ID" value="NC_007626.1"/>
</dbReference>
<dbReference type="InterPro" id="IPR012675">
    <property type="entry name" value="Beta-grasp_dom_sf"/>
</dbReference>
<proteinExistence type="predicted"/>
<name>Q2W346_PARM1</name>
<sequence length="81" mass="8382">MTLKLFALLGRHLPPGSVANATGVEMPDGADIGALIARFGLSEKDCHLVLLNGTFVPPDARTRTGLTEGDTVSIWPPIGGG</sequence>
<protein>
    <submittedName>
        <fullName evidence="1">Uncharacterized protein</fullName>
    </submittedName>
</protein>
<dbReference type="Proteomes" id="UP000007058">
    <property type="component" value="Chromosome"/>
</dbReference>
<dbReference type="EMBL" id="AP007255">
    <property type="protein sequence ID" value="BAE51729.1"/>
    <property type="molecule type" value="Genomic_DNA"/>
</dbReference>
<dbReference type="InterPro" id="IPR003749">
    <property type="entry name" value="ThiS/MoaD-like"/>
</dbReference>
<gene>
    <name evidence="1" type="ordered locus">amb2925</name>
</gene>
<dbReference type="AlphaFoldDB" id="Q2W346"/>
<dbReference type="InterPro" id="IPR016155">
    <property type="entry name" value="Mopterin_synth/thiamin_S_b"/>
</dbReference>
<reference evidence="1 2" key="1">
    <citation type="journal article" date="2005" name="DNA Res.">
        <title>Complete genome sequence of the facultative anaerobic magnetotactic bacterium Magnetospirillum sp. strain AMB-1.</title>
        <authorList>
            <person name="Matsunaga T."/>
            <person name="Okamura Y."/>
            <person name="Fukuda Y."/>
            <person name="Wahyudi A.T."/>
            <person name="Murase Y."/>
            <person name="Takeyama H."/>
        </authorList>
    </citation>
    <scope>NUCLEOTIDE SEQUENCE [LARGE SCALE GENOMIC DNA]</scope>
    <source>
        <strain evidence="2">ATCC 700264 / AMB-1</strain>
    </source>
</reference>
<dbReference type="KEGG" id="mag:amb2925"/>
<dbReference type="SUPFAM" id="SSF54285">
    <property type="entry name" value="MoaD/ThiS"/>
    <property type="match status" value="1"/>
</dbReference>
<evidence type="ECO:0000313" key="1">
    <source>
        <dbReference type="EMBL" id="BAE51729.1"/>
    </source>
</evidence>
<organism evidence="1 2">
    <name type="scientific">Paramagnetospirillum magneticum (strain ATCC 700264 / AMB-1)</name>
    <name type="common">Magnetospirillum magneticum</name>
    <dbReference type="NCBI Taxonomy" id="342108"/>
    <lineage>
        <taxon>Bacteria</taxon>
        <taxon>Pseudomonadati</taxon>
        <taxon>Pseudomonadota</taxon>
        <taxon>Alphaproteobacteria</taxon>
        <taxon>Rhodospirillales</taxon>
        <taxon>Magnetospirillaceae</taxon>
        <taxon>Paramagnetospirillum</taxon>
    </lineage>
</organism>
<dbReference type="Gene3D" id="3.10.20.30">
    <property type="match status" value="1"/>
</dbReference>
<dbReference type="STRING" id="342108.amb2925"/>
<accession>Q2W346</accession>
<dbReference type="Pfam" id="PF02597">
    <property type="entry name" value="ThiS"/>
    <property type="match status" value="1"/>
</dbReference>